<dbReference type="AlphaFoldDB" id="A0A3P1SX08"/>
<dbReference type="PANTHER" id="PTHR21294">
    <property type="entry name" value="ELECTRON TRANSFER FLAVOPROTEIN BETA-SUBUNIT"/>
    <property type="match status" value="1"/>
</dbReference>
<comment type="similarity">
    <text evidence="1">Belongs to the ETF beta-subunit/FixA family.</text>
</comment>
<evidence type="ECO:0000313" key="5">
    <source>
        <dbReference type="EMBL" id="RRD01515.1"/>
    </source>
</evidence>
<dbReference type="Proteomes" id="UP000267535">
    <property type="component" value="Unassembled WGS sequence"/>
</dbReference>
<dbReference type="InterPro" id="IPR014729">
    <property type="entry name" value="Rossmann-like_a/b/a_fold"/>
</dbReference>
<dbReference type="Pfam" id="PF01012">
    <property type="entry name" value="ETF"/>
    <property type="match status" value="1"/>
</dbReference>
<keyword evidence="3" id="KW-0249">Electron transport</keyword>
<comment type="caution">
    <text evidence="5">The sequence shown here is derived from an EMBL/GenBank/DDBJ whole genome shotgun (WGS) entry which is preliminary data.</text>
</comment>
<sequence length="267" mass="28865">MQHKQTEQRFANDLNIVSLISVGKHPQSGRERRAEQDGRAVELGMSLNAENLTVLHAGDPQQNALRSYAGMGLNSIRVLEMDPAADAIAPLSSYLKQHSPDIVLAGVRAESGESSGMVPYQLAEQLGWPLVSRIADIISVEGGVAEILQALPRGQRRALKVRLPFVASVDNAAQEARQSAFGPASRAALDLQSTQSTTDVIRDEWSEAPARKRPKRLKKVKATTAAERFKAATAKAQSDGGKVMKNEPAAEQAQAIFDLLLEEGVLR</sequence>
<gene>
    <name evidence="5" type="ORF">EHS89_02870</name>
</gene>
<organism evidence="5 6">
    <name type="scientific">Amphritea balenae</name>
    <dbReference type="NCBI Taxonomy" id="452629"/>
    <lineage>
        <taxon>Bacteria</taxon>
        <taxon>Pseudomonadati</taxon>
        <taxon>Pseudomonadota</taxon>
        <taxon>Gammaproteobacteria</taxon>
        <taxon>Oceanospirillales</taxon>
        <taxon>Oceanospirillaceae</taxon>
        <taxon>Amphritea</taxon>
    </lineage>
</organism>
<reference evidence="5 6" key="1">
    <citation type="submission" date="2018-11" db="EMBL/GenBank/DDBJ databases">
        <title>The draft genome sequence of Amphritea balenae JAMM 1525T.</title>
        <authorList>
            <person name="Fang Z."/>
            <person name="Zhang Y."/>
            <person name="Han X."/>
        </authorList>
    </citation>
    <scope>NUCLEOTIDE SEQUENCE [LARGE SCALE GENOMIC DNA]</scope>
    <source>
        <strain evidence="5 6">JAMM 1525</strain>
    </source>
</reference>
<feature type="domain" description="Electron transfer flavoprotein alpha/beta-subunit N-terminal" evidence="4">
    <location>
        <begin position="22"/>
        <end position="200"/>
    </location>
</feature>
<dbReference type="InterPro" id="IPR012255">
    <property type="entry name" value="ETF_b"/>
</dbReference>
<dbReference type="PANTHER" id="PTHR21294:SF8">
    <property type="entry name" value="ELECTRON TRANSFER FLAVOPROTEIN SUBUNIT BETA"/>
    <property type="match status" value="1"/>
</dbReference>
<dbReference type="SMART" id="SM00893">
    <property type="entry name" value="ETF"/>
    <property type="match status" value="1"/>
</dbReference>
<dbReference type="GO" id="GO:0009055">
    <property type="term" value="F:electron transfer activity"/>
    <property type="evidence" value="ECO:0007669"/>
    <property type="project" value="InterPro"/>
</dbReference>
<evidence type="ECO:0000256" key="1">
    <source>
        <dbReference type="ARBA" id="ARBA00007557"/>
    </source>
</evidence>
<evidence type="ECO:0000259" key="4">
    <source>
        <dbReference type="SMART" id="SM00893"/>
    </source>
</evidence>
<evidence type="ECO:0000313" key="6">
    <source>
        <dbReference type="Proteomes" id="UP000267535"/>
    </source>
</evidence>
<dbReference type="RefSeq" id="WP_124924589.1">
    <property type="nucleotide sequence ID" value="NZ_BMOH01000001.1"/>
</dbReference>
<dbReference type="SUPFAM" id="SSF52402">
    <property type="entry name" value="Adenine nucleotide alpha hydrolases-like"/>
    <property type="match status" value="1"/>
</dbReference>
<dbReference type="Gene3D" id="3.40.50.620">
    <property type="entry name" value="HUPs"/>
    <property type="match status" value="1"/>
</dbReference>
<dbReference type="OrthoDB" id="5598152at2"/>
<evidence type="ECO:0000256" key="2">
    <source>
        <dbReference type="ARBA" id="ARBA00022448"/>
    </source>
</evidence>
<protein>
    <submittedName>
        <fullName evidence="5">Electron transfer flavoprotein subunit beta</fullName>
    </submittedName>
</protein>
<dbReference type="InterPro" id="IPR014730">
    <property type="entry name" value="ETF_a/b_N"/>
</dbReference>
<dbReference type="EMBL" id="RQXV01000001">
    <property type="protein sequence ID" value="RRD01515.1"/>
    <property type="molecule type" value="Genomic_DNA"/>
</dbReference>
<proteinExistence type="inferred from homology"/>
<keyword evidence="6" id="KW-1185">Reference proteome</keyword>
<keyword evidence="2" id="KW-0813">Transport</keyword>
<evidence type="ECO:0000256" key="3">
    <source>
        <dbReference type="ARBA" id="ARBA00022982"/>
    </source>
</evidence>
<name>A0A3P1SX08_9GAMM</name>
<accession>A0A3P1SX08</accession>